<feature type="transmembrane region" description="Helical" evidence="8">
    <location>
        <begin position="152"/>
        <end position="169"/>
    </location>
</feature>
<reference evidence="10 11" key="1">
    <citation type="submission" date="2014-01" db="EMBL/GenBank/DDBJ databases">
        <authorList>
            <person name="Zuccon D."/>
        </authorList>
    </citation>
    <scope>NUCLEOTIDE SEQUENCE [LARGE SCALE GENOMIC DNA]</scope>
    <source>
        <strain evidence="10 11">Y31</strain>
    </source>
</reference>
<feature type="transmembrane region" description="Helical" evidence="8">
    <location>
        <begin position="270"/>
        <end position="289"/>
    </location>
</feature>
<evidence type="ECO:0000256" key="3">
    <source>
        <dbReference type="ARBA" id="ARBA00022448"/>
    </source>
</evidence>
<keyword evidence="6 8" id="KW-1133">Transmembrane helix</keyword>
<evidence type="ECO:0000256" key="4">
    <source>
        <dbReference type="ARBA" id="ARBA00022475"/>
    </source>
</evidence>
<proteinExistence type="inferred from homology"/>
<dbReference type="PANTHER" id="PTHR22911:SF137">
    <property type="entry name" value="SOLUTE CARRIER FAMILY 35 MEMBER G2-RELATED"/>
    <property type="match status" value="1"/>
</dbReference>
<evidence type="ECO:0000313" key="10">
    <source>
        <dbReference type="EMBL" id="OAQ13812.1"/>
    </source>
</evidence>
<dbReference type="SUPFAM" id="SSF103481">
    <property type="entry name" value="Multidrug resistance efflux transporter EmrE"/>
    <property type="match status" value="2"/>
</dbReference>
<evidence type="ECO:0000256" key="7">
    <source>
        <dbReference type="ARBA" id="ARBA00023136"/>
    </source>
</evidence>
<gene>
    <name evidence="10" type="ORF">F480_05150</name>
</gene>
<dbReference type="InterPro" id="IPR004626">
    <property type="entry name" value="RarD"/>
</dbReference>
<dbReference type="RefSeq" id="WP_064318428.1">
    <property type="nucleotide sequence ID" value="NZ_JACI01000002.1"/>
</dbReference>
<feature type="transmembrane region" description="Helical" evidence="8">
    <location>
        <begin position="210"/>
        <end position="231"/>
    </location>
</feature>
<dbReference type="PATRIC" id="fig|1261658.3.peg.1019"/>
<sequence>MKLTDKLQGWHYALMCYMTWGMFPIYWAPLYQSSMPAEQLLAQRVIWSMLFAIVLVIVFRQTTVVLRVLKQPKVLGIFLLSAFMIGLNWLVYLWALINQHILDASLGYFINPLLNVFIGRLVLKERLNITQFIALCSATAGILWLAIPAGQIPWIALILAGSFALYGLIRKLAPMSALSGFTLETLLMLPFALGYLYFCHLQDTFVFIELTPLQITILLGSGIATALPLIWFATAAKKISMSLLGMLQYISPTLQFLCGVLLFGETLSTQGLIGYAFVWFGVIVFLVGMQNKCRS</sequence>
<feature type="transmembrane region" description="Helical" evidence="8">
    <location>
        <begin position="12"/>
        <end position="29"/>
    </location>
</feature>
<dbReference type="AlphaFoldDB" id="A0A179CVG8"/>
<dbReference type="Pfam" id="PF00892">
    <property type="entry name" value="EamA"/>
    <property type="match status" value="1"/>
</dbReference>
<keyword evidence="7 8" id="KW-0472">Membrane</keyword>
<evidence type="ECO:0000256" key="5">
    <source>
        <dbReference type="ARBA" id="ARBA00022692"/>
    </source>
</evidence>
<comment type="subcellular location">
    <subcellularLocation>
        <location evidence="1">Cell membrane</location>
        <topology evidence="1">Multi-pass membrane protein</topology>
    </subcellularLocation>
</comment>
<accession>A0A179CVG8</accession>
<evidence type="ECO:0000256" key="1">
    <source>
        <dbReference type="ARBA" id="ARBA00004651"/>
    </source>
</evidence>
<dbReference type="NCBIfam" id="TIGR00688">
    <property type="entry name" value="rarD"/>
    <property type="match status" value="1"/>
</dbReference>
<comment type="caution">
    <text evidence="10">The sequence shown here is derived from an EMBL/GenBank/DDBJ whole genome shotgun (WGS) entry which is preliminary data.</text>
</comment>
<dbReference type="GO" id="GO:0005886">
    <property type="term" value="C:plasma membrane"/>
    <property type="evidence" value="ECO:0007669"/>
    <property type="project" value="UniProtKB-SubCell"/>
</dbReference>
<name>A0A179CVG8_BIBTR</name>
<keyword evidence="3" id="KW-0813">Transport</keyword>
<feature type="transmembrane region" description="Helical" evidence="8">
    <location>
        <begin position="41"/>
        <end position="62"/>
    </location>
</feature>
<feature type="transmembrane region" description="Helical" evidence="8">
    <location>
        <begin position="243"/>
        <end position="264"/>
    </location>
</feature>
<feature type="transmembrane region" description="Helical" evidence="8">
    <location>
        <begin position="129"/>
        <end position="146"/>
    </location>
</feature>
<dbReference type="Proteomes" id="UP000078358">
    <property type="component" value="Unassembled WGS sequence"/>
</dbReference>
<keyword evidence="4" id="KW-1003">Cell membrane</keyword>
<evidence type="ECO:0000313" key="11">
    <source>
        <dbReference type="Proteomes" id="UP000078358"/>
    </source>
</evidence>
<feature type="transmembrane region" description="Helical" evidence="8">
    <location>
        <begin position="74"/>
        <end position="95"/>
    </location>
</feature>
<feature type="domain" description="EamA" evidence="9">
    <location>
        <begin position="12"/>
        <end position="145"/>
    </location>
</feature>
<comment type="similarity">
    <text evidence="2">Belongs to the EamA transporter family.</text>
</comment>
<evidence type="ECO:0000256" key="8">
    <source>
        <dbReference type="SAM" id="Phobius"/>
    </source>
</evidence>
<dbReference type="EMBL" id="JACI01000002">
    <property type="protein sequence ID" value="OAQ13812.1"/>
    <property type="molecule type" value="Genomic_DNA"/>
</dbReference>
<evidence type="ECO:0000256" key="6">
    <source>
        <dbReference type="ARBA" id="ARBA00022989"/>
    </source>
</evidence>
<feature type="transmembrane region" description="Helical" evidence="8">
    <location>
        <begin position="181"/>
        <end position="198"/>
    </location>
</feature>
<dbReference type="InterPro" id="IPR037185">
    <property type="entry name" value="EmrE-like"/>
</dbReference>
<feature type="transmembrane region" description="Helical" evidence="8">
    <location>
        <begin position="101"/>
        <end position="122"/>
    </location>
</feature>
<dbReference type="PANTHER" id="PTHR22911">
    <property type="entry name" value="ACYL-MALONYL CONDENSING ENZYME-RELATED"/>
    <property type="match status" value="1"/>
</dbReference>
<evidence type="ECO:0000256" key="2">
    <source>
        <dbReference type="ARBA" id="ARBA00007362"/>
    </source>
</evidence>
<dbReference type="InterPro" id="IPR000620">
    <property type="entry name" value="EamA_dom"/>
</dbReference>
<evidence type="ECO:0000259" key="9">
    <source>
        <dbReference type="Pfam" id="PF00892"/>
    </source>
</evidence>
<organism evidence="10 11">
    <name type="scientific">Bibersteinia trehalosi Y31</name>
    <dbReference type="NCBI Taxonomy" id="1261658"/>
    <lineage>
        <taxon>Bacteria</taxon>
        <taxon>Pseudomonadati</taxon>
        <taxon>Pseudomonadota</taxon>
        <taxon>Gammaproteobacteria</taxon>
        <taxon>Pasteurellales</taxon>
        <taxon>Pasteurellaceae</taxon>
        <taxon>Bibersteinia</taxon>
    </lineage>
</organism>
<protein>
    <submittedName>
        <fullName evidence="10">Permease</fullName>
    </submittedName>
</protein>
<keyword evidence="5 8" id="KW-0812">Transmembrane</keyword>